<dbReference type="EMBL" id="CTRP01000014">
    <property type="protein sequence ID" value="CQR74527.1"/>
    <property type="molecule type" value="Genomic_DNA"/>
</dbReference>
<dbReference type="PRINTS" id="PR00413">
    <property type="entry name" value="HADHALOGNASE"/>
</dbReference>
<dbReference type="Gene3D" id="3.40.50.1000">
    <property type="entry name" value="HAD superfamily/HAD-like"/>
    <property type="match status" value="1"/>
</dbReference>
<dbReference type="InterPro" id="IPR036412">
    <property type="entry name" value="HAD-like_sf"/>
</dbReference>
<dbReference type="Gene3D" id="1.10.150.240">
    <property type="entry name" value="Putative phosphatase, domain 2"/>
    <property type="match status" value="1"/>
</dbReference>
<dbReference type="SUPFAM" id="SSF56784">
    <property type="entry name" value="HAD-like"/>
    <property type="match status" value="1"/>
</dbReference>
<sequence>MRFKGILFDLDGTLIDTSNLIVRSFQHTFIQHYGRALTPQEVYAFFGKPLRDAMEHYGPDKVDELITTYRDFNLTYHDELTTGFASVPETMQKLYNNGILLAIVTSKSKSTAIRGLKLFAMDKYFSVVIGHEECQKHKPHPEPVLRALEQIKLAPAECLMVGDSPFDLASARAAGVKTAAVRWTQIAWHQLLAEQPDYVLTTIEDLLTICNIENK</sequence>
<evidence type="ECO:0000313" key="2">
    <source>
        <dbReference type="Proteomes" id="UP000049855"/>
    </source>
</evidence>
<keyword evidence="2" id="KW-1185">Reference proteome</keyword>
<proteinExistence type="predicted"/>
<reference evidence="2" key="1">
    <citation type="submission" date="2015-03" db="EMBL/GenBank/DDBJ databases">
        <authorList>
            <person name="Nijsse Bart"/>
        </authorList>
    </citation>
    <scope>NUCLEOTIDE SEQUENCE [LARGE SCALE GENOMIC DNA]</scope>
</reference>
<accession>A0A0U1L495</accession>
<dbReference type="SFLD" id="SFLDG01129">
    <property type="entry name" value="C1.5:_HAD__Beta-PGM__Phosphata"/>
    <property type="match status" value="1"/>
</dbReference>
<dbReference type="NCBIfam" id="TIGR01509">
    <property type="entry name" value="HAD-SF-IA-v3"/>
    <property type="match status" value="1"/>
</dbReference>
<dbReference type="GO" id="GO:0005829">
    <property type="term" value="C:cytosol"/>
    <property type="evidence" value="ECO:0007669"/>
    <property type="project" value="TreeGrafter"/>
</dbReference>
<dbReference type="PANTHER" id="PTHR43434:SF26">
    <property type="entry name" value="PYROPHOSPHATASE PPAX"/>
    <property type="match status" value="1"/>
</dbReference>
<organism evidence="1 2">
    <name type="scientific">Sporomusa ovata</name>
    <dbReference type="NCBI Taxonomy" id="2378"/>
    <lineage>
        <taxon>Bacteria</taxon>
        <taxon>Bacillati</taxon>
        <taxon>Bacillota</taxon>
        <taxon>Negativicutes</taxon>
        <taxon>Selenomonadales</taxon>
        <taxon>Sporomusaceae</taxon>
        <taxon>Sporomusa</taxon>
    </lineage>
</organism>
<dbReference type="Proteomes" id="UP000049855">
    <property type="component" value="Unassembled WGS sequence"/>
</dbReference>
<dbReference type="NCBIfam" id="NF009804">
    <property type="entry name" value="PRK13288.1"/>
    <property type="match status" value="1"/>
</dbReference>
<dbReference type="Pfam" id="PF13419">
    <property type="entry name" value="HAD_2"/>
    <property type="match status" value="1"/>
</dbReference>
<evidence type="ECO:0000313" key="1">
    <source>
        <dbReference type="EMBL" id="CQR74527.1"/>
    </source>
</evidence>
<name>A0A0U1L495_9FIRM</name>
<dbReference type="GO" id="GO:0006281">
    <property type="term" value="P:DNA repair"/>
    <property type="evidence" value="ECO:0007669"/>
    <property type="project" value="TreeGrafter"/>
</dbReference>
<dbReference type="GO" id="GO:0008967">
    <property type="term" value="F:phosphoglycolate phosphatase activity"/>
    <property type="evidence" value="ECO:0007669"/>
    <property type="project" value="TreeGrafter"/>
</dbReference>
<dbReference type="SFLD" id="SFLDS00003">
    <property type="entry name" value="Haloacid_Dehalogenase"/>
    <property type="match status" value="1"/>
</dbReference>
<dbReference type="NCBIfam" id="TIGR01549">
    <property type="entry name" value="HAD-SF-IA-v1"/>
    <property type="match status" value="1"/>
</dbReference>
<dbReference type="InterPro" id="IPR050155">
    <property type="entry name" value="HAD-like_hydrolase_sf"/>
</dbReference>
<dbReference type="InterPro" id="IPR023198">
    <property type="entry name" value="PGP-like_dom2"/>
</dbReference>
<dbReference type="InterPro" id="IPR006439">
    <property type="entry name" value="HAD-SF_hydro_IA"/>
</dbReference>
<protein>
    <submittedName>
        <fullName evidence="1">Inorganic pyrophospatase PpaX</fullName>
    </submittedName>
</protein>
<dbReference type="SFLD" id="SFLDG01135">
    <property type="entry name" value="C1.5.6:_HAD__Beta-PGM__Phospha"/>
    <property type="match status" value="1"/>
</dbReference>
<gene>
    <name evidence="1" type="ORF">SpAn4DRAFT_0989</name>
</gene>
<dbReference type="AlphaFoldDB" id="A0A0U1L495"/>
<dbReference type="FunFam" id="3.40.50.1000:FF:000022">
    <property type="entry name" value="Phosphoglycolate phosphatase"/>
    <property type="match status" value="1"/>
</dbReference>
<dbReference type="RefSeq" id="WP_021170509.1">
    <property type="nucleotide sequence ID" value="NZ_CTRP01000014.1"/>
</dbReference>
<dbReference type="InterPro" id="IPR041492">
    <property type="entry name" value="HAD_2"/>
</dbReference>
<dbReference type="InterPro" id="IPR023214">
    <property type="entry name" value="HAD_sf"/>
</dbReference>
<dbReference type="PANTHER" id="PTHR43434">
    <property type="entry name" value="PHOSPHOGLYCOLATE PHOSPHATASE"/>
    <property type="match status" value="1"/>
</dbReference>